<keyword evidence="3" id="KW-0804">Transcription</keyword>
<accession>A0A3P3UBB2</accession>
<dbReference type="Gene3D" id="1.10.10.60">
    <property type="entry name" value="Homeodomain-like"/>
    <property type="match status" value="2"/>
</dbReference>
<name>A0A3P3UBB2_9BACL</name>
<evidence type="ECO:0000256" key="1">
    <source>
        <dbReference type="ARBA" id="ARBA00023015"/>
    </source>
</evidence>
<dbReference type="PRINTS" id="PR00032">
    <property type="entry name" value="HTHARAC"/>
</dbReference>
<proteinExistence type="predicted"/>
<keyword evidence="4" id="KW-0472">Membrane</keyword>
<evidence type="ECO:0000256" key="2">
    <source>
        <dbReference type="ARBA" id="ARBA00023125"/>
    </source>
</evidence>
<dbReference type="InterPro" id="IPR018060">
    <property type="entry name" value="HTH_AraC"/>
</dbReference>
<comment type="caution">
    <text evidence="6">The sequence shown here is derived from an EMBL/GenBank/DDBJ whole genome shotgun (WGS) entry which is preliminary data.</text>
</comment>
<sequence length="784" mass="90063">MSKFRLNILIYSLLLGLVPTILIGLFSYFIAAKDVEEKVNEGNMHLLNQTRMRVEQNLDSMQRTALQFENSSLLNSVMNSKLSAQDFIKVRELMNEMFHLQTQTILNQVYVVNLKHEWVVDLNSLKPLDGMDNMELNPSDLDRYLDKTDRIFWITGTEEVFNPSNVTDQDNWTSRQETATTLRLVHKMPLLSKNAVPKGILILQISAKDIRNMLEPDNLRATQYILNEQGEAFLSPPQDREAYQSINGQIVERIQQSGPPQGALHAESEGKMVSVLYLRSDYNGWTYVSVVPLDKVTDQTGSIALITAAACLVTMAAVLIVSLFGSRKMYSPIRKLHEFATGIQLQRQAGNNRKDEFEFIRESLSSLAVSRNELDKQMKSQAVHLREFYVLKLFSEQMPGEDGKYVSERYGFPDGWKSLGVLTLELDNFHLSRFQEQDRELLLFAVNNMVSEIVPVEDRFSPIVLNHAQVTLLTCKEETCEAGQVLFLQTAQQIKTKVQGCLGLECSIGISHPFKRLSDTKRAYKESTAALKLRFVLGPNIIVQYADIENRSNTEKTVYTKLRLTEDQIMLALEERQLGKVEQLFQRYLDELMCQDGFHQEHHLLLLQLASRTMGIVQEHGLSMRQLWNGEEELKHLFRLQTRTEISSWFLSKLFTPLAGILEEMADKQFVNITRRIVEIVHEQYDQDISLEYCAAVMSFNPAYMSRVFKKEMGVSFSEYLSEYRMNVAKHLLATTNMKISGIGQKVSYTNISAFIRTFRRTFGMTPGQYREQLYNEEETRAGR</sequence>
<evidence type="ECO:0000256" key="3">
    <source>
        <dbReference type="ARBA" id="ARBA00023163"/>
    </source>
</evidence>
<feature type="transmembrane region" description="Helical" evidence="4">
    <location>
        <begin position="9"/>
        <end position="31"/>
    </location>
</feature>
<keyword evidence="1" id="KW-0805">Transcription regulation</keyword>
<feature type="domain" description="HTH araC/xylS-type" evidence="5">
    <location>
        <begin position="675"/>
        <end position="773"/>
    </location>
</feature>
<dbReference type="AlphaFoldDB" id="A0A3P3UBB2"/>
<organism evidence="6 7">
    <name type="scientific">Paenibacillus oralis</name>
    <dbReference type="NCBI Taxonomy" id="2490856"/>
    <lineage>
        <taxon>Bacteria</taxon>
        <taxon>Bacillati</taxon>
        <taxon>Bacillota</taxon>
        <taxon>Bacilli</taxon>
        <taxon>Bacillales</taxon>
        <taxon>Paenibacillaceae</taxon>
        <taxon>Paenibacillus</taxon>
    </lineage>
</organism>
<dbReference type="GO" id="GO:0043565">
    <property type="term" value="F:sequence-specific DNA binding"/>
    <property type="evidence" value="ECO:0007669"/>
    <property type="project" value="InterPro"/>
</dbReference>
<dbReference type="PANTHER" id="PTHR43280">
    <property type="entry name" value="ARAC-FAMILY TRANSCRIPTIONAL REGULATOR"/>
    <property type="match status" value="1"/>
</dbReference>
<dbReference type="SUPFAM" id="SSF46689">
    <property type="entry name" value="Homeodomain-like"/>
    <property type="match status" value="2"/>
</dbReference>
<dbReference type="InterPro" id="IPR020449">
    <property type="entry name" value="Tscrpt_reg_AraC-type_HTH"/>
</dbReference>
<feature type="transmembrane region" description="Helical" evidence="4">
    <location>
        <begin position="303"/>
        <end position="325"/>
    </location>
</feature>
<evidence type="ECO:0000256" key="4">
    <source>
        <dbReference type="SAM" id="Phobius"/>
    </source>
</evidence>
<keyword evidence="4" id="KW-0812">Transmembrane</keyword>
<dbReference type="InterPro" id="IPR009057">
    <property type="entry name" value="Homeodomain-like_sf"/>
</dbReference>
<keyword evidence="7" id="KW-1185">Reference proteome</keyword>
<dbReference type="SMART" id="SM00342">
    <property type="entry name" value="HTH_ARAC"/>
    <property type="match status" value="1"/>
</dbReference>
<dbReference type="Proteomes" id="UP000267017">
    <property type="component" value="Unassembled WGS sequence"/>
</dbReference>
<evidence type="ECO:0000259" key="5">
    <source>
        <dbReference type="PROSITE" id="PS01124"/>
    </source>
</evidence>
<protein>
    <submittedName>
        <fullName evidence="6">AraC family transcriptional regulator</fullName>
    </submittedName>
</protein>
<dbReference type="EMBL" id="RRCN01000001">
    <property type="protein sequence ID" value="RRJ65723.1"/>
    <property type="molecule type" value="Genomic_DNA"/>
</dbReference>
<dbReference type="Pfam" id="PF12833">
    <property type="entry name" value="HTH_18"/>
    <property type="match status" value="1"/>
</dbReference>
<dbReference type="PROSITE" id="PS01124">
    <property type="entry name" value="HTH_ARAC_FAMILY_2"/>
    <property type="match status" value="1"/>
</dbReference>
<dbReference type="PANTHER" id="PTHR43280:SF10">
    <property type="entry name" value="REGULATORY PROTEIN POCR"/>
    <property type="match status" value="1"/>
</dbReference>
<reference evidence="6 7" key="1">
    <citation type="submission" date="2018-11" db="EMBL/GenBank/DDBJ databases">
        <title>Genome sequencing of Paenibacillus sp. KCOM 3021 (= ChDC PVNT-B20).</title>
        <authorList>
            <person name="Kook J.-K."/>
            <person name="Park S.-N."/>
            <person name="Lim Y.K."/>
        </authorList>
    </citation>
    <scope>NUCLEOTIDE SEQUENCE [LARGE SCALE GENOMIC DNA]</scope>
    <source>
        <strain evidence="6 7">KCOM 3021</strain>
    </source>
</reference>
<gene>
    <name evidence="6" type="ORF">EHV15_24490</name>
</gene>
<keyword evidence="2" id="KW-0238">DNA-binding</keyword>
<keyword evidence="4" id="KW-1133">Transmembrane helix</keyword>
<evidence type="ECO:0000313" key="6">
    <source>
        <dbReference type="EMBL" id="RRJ65723.1"/>
    </source>
</evidence>
<dbReference type="OrthoDB" id="1975037at2"/>
<evidence type="ECO:0000313" key="7">
    <source>
        <dbReference type="Proteomes" id="UP000267017"/>
    </source>
</evidence>
<dbReference type="RefSeq" id="WP_128633523.1">
    <property type="nucleotide sequence ID" value="NZ_RRCN01000001.1"/>
</dbReference>
<dbReference type="GO" id="GO:0003700">
    <property type="term" value="F:DNA-binding transcription factor activity"/>
    <property type="evidence" value="ECO:0007669"/>
    <property type="project" value="InterPro"/>
</dbReference>